<comment type="caution">
    <text evidence="1">The sequence shown here is derived from an EMBL/GenBank/DDBJ whole genome shotgun (WGS) entry which is preliminary data.</text>
</comment>
<keyword evidence="2" id="KW-1185">Reference proteome</keyword>
<protein>
    <submittedName>
        <fullName evidence="1">Uncharacterized protein</fullName>
    </submittedName>
</protein>
<reference evidence="1" key="2">
    <citation type="submission" date="2023-07" db="EMBL/GenBank/DDBJ databases">
        <authorList>
            <person name="Shen H."/>
        </authorList>
    </citation>
    <scope>NUCLEOTIDE SEQUENCE</scope>
    <source>
        <strain evidence="1">TNR-22</strain>
    </source>
</reference>
<reference evidence="1" key="1">
    <citation type="journal article" date="2015" name="Int. J. Syst. Evol. Microbiol.">
        <title>Rhizobium alvei sp. nov., isolated from a freshwater river.</title>
        <authorList>
            <person name="Sheu S.Y."/>
            <person name="Huang H.W."/>
            <person name="Young C.C."/>
            <person name="Chen W.M."/>
        </authorList>
    </citation>
    <scope>NUCLEOTIDE SEQUENCE</scope>
    <source>
        <strain evidence="1">TNR-22</strain>
    </source>
</reference>
<evidence type="ECO:0000313" key="2">
    <source>
        <dbReference type="Proteomes" id="UP001174932"/>
    </source>
</evidence>
<gene>
    <name evidence="1" type="ORF">Q4481_17775</name>
</gene>
<sequence length="156" mass="16779">MRGHFKGSIIPLLGDLSARRWLCGEGIETTGWLAAQEGWRDDTFYFAAGSLGNISGPADPDSSFYHPNLTKPDSAGRARRVKVGGPVPKPGSEGDCFQVPAHVTDLVIGADGDCEKVRTLSDMARAEARLARPGLTVSIWWPPEGMDWADLSRGAK</sequence>
<name>A0ABT8YRB1_9HYPH</name>
<evidence type="ECO:0000313" key="1">
    <source>
        <dbReference type="EMBL" id="MDO6965814.1"/>
    </source>
</evidence>
<dbReference type="RefSeq" id="WP_304377744.1">
    <property type="nucleotide sequence ID" value="NZ_JAUOZU010000013.1"/>
</dbReference>
<dbReference type="EMBL" id="JAUOZU010000013">
    <property type="protein sequence ID" value="MDO6965814.1"/>
    <property type="molecule type" value="Genomic_DNA"/>
</dbReference>
<organism evidence="1 2">
    <name type="scientific">Rhizobium alvei</name>
    <dbReference type="NCBI Taxonomy" id="1132659"/>
    <lineage>
        <taxon>Bacteria</taxon>
        <taxon>Pseudomonadati</taxon>
        <taxon>Pseudomonadota</taxon>
        <taxon>Alphaproteobacteria</taxon>
        <taxon>Hyphomicrobiales</taxon>
        <taxon>Rhizobiaceae</taxon>
        <taxon>Rhizobium/Agrobacterium group</taxon>
        <taxon>Rhizobium</taxon>
    </lineage>
</organism>
<accession>A0ABT8YRB1</accession>
<dbReference type="Proteomes" id="UP001174932">
    <property type="component" value="Unassembled WGS sequence"/>
</dbReference>
<proteinExistence type="predicted"/>